<accession>A0ABS9HNT7</accession>
<organism evidence="2 3">
    <name type="scientific">Corynebacterium parakroppenstedtii</name>
    <dbReference type="NCBI Taxonomy" id="2828363"/>
    <lineage>
        <taxon>Bacteria</taxon>
        <taxon>Bacillati</taxon>
        <taxon>Actinomycetota</taxon>
        <taxon>Actinomycetes</taxon>
        <taxon>Mycobacteriales</taxon>
        <taxon>Corynebacteriaceae</taxon>
        <taxon>Corynebacterium</taxon>
    </lineage>
</organism>
<sequence>MFDYIPEKHDLDSRYVDFKEVKRTKSRAYKFTVWSSCLGGHNFFLGQWLVGTLHFLFTAALAPIYVFMDWQTLLATIIIDVMWCYYGVKKIALSDEDDPMYSGHTPKWFFPLMVIHMNTIIWDFDFWARKRKKAEKENKSKEDAQG</sequence>
<dbReference type="Proteomes" id="UP001200604">
    <property type="component" value="Unassembled WGS sequence"/>
</dbReference>
<reference evidence="2 3" key="1">
    <citation type="submission" date="2022-01" db="EMBL/GenBank/DDBJ databases">
        <title>Identification and Characterization of Corynebacterium sp.</title>
        <authorList>
            <person name="Luo Q."/>
            <person name="Qu P."/>
            <person name="Chen Q."/>
        </authorList>
    </citation>
    <scope>NUCLEOTIDE SEQUENCE [LARGE SCALE GENOMIC DNA]</scope>
    <source>
        <strain evidence="2 3">MC-12</strain>
    </source>
</reference>
<keyword evidence="1" id="KW-0472">Membrane</keyword>
<dbReference type="EMBL" id="JAKJKU010000004">
    <property type="protein sequence ID" value="MCF6774773.1"/>
    <property type="molecule type" value="Genomic_DNA"/>
</dbReference>
<evidence type="ECO:0000256" key="1">
    <source>
        <dbReference type="SAM" id="Phobius"/>
    </source>
</evidence>
<feature type="transmembrane region" description="Helical" evidence="1">
    <location>
        <begin position="108"/>
        <end position="128"/>
    </location>
</feature>
<dbReference type="RefSeq" id="WP_046203713.1">
    <property type="nucleotide sequence ID" value="NZ_JAFFSY010000003.1"/>
</dbReference>
<feature type="transmembrane region" description="Helical" evidence="1">
    <location>
        <begin position="48"/>
        <end position="67"/>
    </location>
</feature>
<keyword evidence="1" id="KW-1133">Transmembrane helix</keyword>
<evidence type="ECO:0000313" key="2">
    <source>
        <dbReference type="EMBL" id="MCF6774773.1"/>
    </source>
</evidence>
<name>A0ABS9HNT7_9CORY</name>
<gene>
    <name evidence="2" type="ORF">L3H44_10215</name>
</gene>
<keyword evidence="3" id="KW-1185">Reference proteome</keyword>
<feature type="transmembrane region" description="Helical" evidence="1">
    <location>
        <begin position="72"/>
        <end position="88"/>
    </location>
</feature>
<dbReference type="GeneID" id="92727436"/>
<proteinExistence type="predicted"/>
<keyword evidence="1" id="KW-0812">Transmembrane</keyword>
<comment type="caution">
    <text evidence="2">The sequence shown here is derived from an EMBL/GenBank/DDBJ whole genome shotgun (WGS) entry which is preliminary data.</text>
</comment>
<protein>
    <submittedName>
        <fullName evidence="2">Uncharacterized protein</fullName>
    </submittedName>
</protein>
<evidence type="ECO:0000313" key="3">
    <source>
        <dbReference type="Proteomes" id="UP001200604"/>
    </source>
</evidence>